<name>A0ABD5XNL2_9EURY</name>
<dbReference type="SUPFAM" id="SSF55729">
    <property type="entry name" value="Acyl-CoA N-acyltransferases (Nat)"/>
    <property type="match status" value="1"/>
</dbReference>
<proteinExistence type="predicted"/>
<dbReference type="InterPro" id="IPR016181">
    <property type="entry name" value="Acyl_CoA_acyltransferase"/>
</dbReference>
<keyword evidence="3" id="KW-1185">Reference proteome</keyword>
<dbReference type="InterPro" id="IPR000182">
    <property type="entry name" value="GNAT_dom"/>
</dbReference>
<evidence type="ECO:0000313" key="2">
    <source>
        <dbReference type="EMBL" id="MFC7136649.1"/>
    </source>
</evidence>
<dbReference type="EC" id="2.3.-.-" evidence="2"/>
<dbReference type="PANTHER" id="PTHR43441:SF11">
    <property type="entry name" value="RIBOSOMAL-PROTEIN-SERINE ACETYLTRANSFERASE"/>
    <property type="match status" value="1"/>
</dbReference>
<evidence type="ECO:0000313" key="3">
    <source>
        <dbReference type="Proteomes" id="UP001596368"/>
    </source>
</evidence>
<reference evidence="2 3" key="1">
    <citation type="journal article" date="2019" name="Int. J. Syst. Evol. Microbiol.">
        <title>The Global Catalogue of Microorganisms (GCM) 10K type strain sequencing project: providing services to taxonomists for standard genome sequencing and annotation.</title>
        <authorList>
            <consortium name="The Broad Institute Genomics Platform"/>
            <consortium name="The Broad Institute Genome Sequencing Center for Infectious Disease"/>
            <person name="Wu L."/>
            <person name="Ma J."/>
        </authorList>
    </citation>
    <scope>NUCLEOTIDE SEQUENCE [LARGE SCALE GENOMIC DNA]</scope>
    <source>
        <strain evidence="2 3">DT92</strain>
    </source>
</reference>
<dbReference type="Proteomes" id="UP001596368">
    <property type="component" value="Unassembled WGS sequence"/>
</dbReference>
<gene>
    <name evidence="2" type="ORF">ACFQRB_09375</name>
</gene>
<protein>
    <submittedName>
        <fullName evidence="2">GNAT family N-acetyltransferase</fullName>
        <ecNumber evidence="2">2.3.-.-</ecNumber>
    </submittedName>
</protein>
<dbReference type="Gene3D" id="3.40.630.30">
    <property type="match status" value="1"/>
</dbReference>
<keyword evidence="2" id="KW-0012">Acyltransferase</keyword>
<accession>A0ABD5XNL2</accession>
<dbReference type="InterPro" id="IPR051908">
    <property type="entry name" value="Ribosomal_N-acetyltransferase"/>
</dbReference>
<dbReference type="PANTHER" id="PTHR43441">
    <property type="entry name" value="RIBOSOMAL-PROTEIN-SERINE ACETYLTRANSFERASE"/>
    <property type="match status" value="1"/>
</dbReference>
<dbReference type="GO" id="GO:0016746">
    <property type="term" value="F:acyltransferase activity"/>
    <property type="evidence" value="ECO:0007669"/>
    <property type="project" value="UniProtKB-KW"/>
</dbReference>
<comment type="caution">
    <text evidence="2">The sequence shown here is derived from an EMBL/GenBank/DDBJ whole genome shotgun (WGS) entry which is preliminary data.</text>
</comment>
<dbReference type="Pfam" id="PF13302">
    <property type="entry name" value="Acetyltransf_3"/>
    <property type="match status" value="1"/>
</dbReference>
<evidence type="ECO:0000259" key="1">
    <source>
        <dbReference type="Pfam" id="PF13302"/>
    </source>
</evidence>
<keyword evidence="2" id="KW-0808">Transferase</keyword>
<organism evidence="2 3">
    <name type="scientific">Halobaculum litoreum</name>
    <dbReference type="NCBI Taxonomy" id="3031998"/>
    <lineage>
        <taxon>Archaea</taxon>
        <taxon>Methanobacteriati</taxon>
        <taxon>Methanobacteriota</taxon>
        <taxon>Stenosarchaea group</taxon>
        <taxon>Halobacteria</taxon>
        <taxon>Halobacteriales</taxon>
        <taxon>Haloferacaceae</taxon>
        <taxon>Halobaculum</taxon>
    </lineage>
</organism>
<feature type="domain" description="N-acetyltransferase" evidence="1">
    <location>
        <begin position="10"/>
        <end position="156"/>
    </location>
</feature>
<dbReference type="AlphaFoldDB" id="A0ABD5XNL2"/>
<dbReference type="EMBL" id="JBHSZG010000001">
    <property type="protein sequence ID" value="MFC7136649.1"/>
    <property type="molecule type" value="Genomic_DNA"/>
</dbReference>
<sequence length="213" mass="23820">MFPDRILTDRLRLDRHDEAVDALAFYEHAGERRSETIGEECTHLNWSPHATPKESATVQSTFREGWADHENAVYAVIPREGEDGAGEYAGNTGLQVDWDRRSATLGIWLRKPYWGRGYSGERARALATLAFDRLDLGVVAVSVLPENEQSARAIEKYVASMGGREEGLLRNRIADDDGTVHDVRRFSVHRDEYAAAVGGDRPATFVDDVDFEA</sequence>